<dbReference type="Proteomes" id="UP001280897">
    <property type="component" value="Unassembled WGS sequence"/>
</dbReference>
<dbReference type="GeneID" id="57366795"/>
<evidence type="ECO:0000313" key="4">
    <source>
        <dbReference type="EMBL" id="MDV2620912.1"/>
    </source>
</evidence>
<reference evidence="4" key="1">
    <citation type="journal article" date="2023" name="PeerJ">
        <title>Selection and evaluation of lactic acid bacteria from chicken feces in Thailand as potential probiotics.</title>
        <authorList>
            <person name="Khurajog B."/>
            <person name="Disastra Y."/>
            <person name="Lawwyne L.D."/>
            <person name="Sirichokchatchawan W."/>
            <person name="Niyomtham W."/>
            <person name="Yindee J."/>
            <person name="Hampson D.J."/>
            <person name="Prapasarakul N."/>
        </authorList>
    </citation>
    <scope>NUCLEOTIDE SEQUENCE</scope>
    <source>
        <strain evidence="4">BF9</strain>
    </source>
</reference>
<evidence type="ECO:0000259" key="3">
    <source>
        <dbReference type="PROSITE" id="PS50930"/>
    </source>
</evidence>
<dbReference type="Pfam" id="PF00072">
    <property type="entry name" value="Response_reg"/>
    <property type="match status" value="1"/>
</dbReference>
<dbReference type="InterPro" id="IPR046947">
    <property type="entry name" value="LytR-like"/>
</dbReference>
<dbReference type="AlphaFoldDB" id="A0AAW8YF77"/>
<dbReference type="Pfam" id="PF04397">
    <property type="entry name" value="LytTR"/>
    <property type="match status" value="1"/>
</dbReference>
<feature type="domain" description="Response regulatory" evidence="2">
    <location>
        <begin position="3"/>
        <end position="118"/>
    </location>
</feature>
<dbReference type="InterPro" id="IPR007492">
    <property type="entry name" value="LytTR_DNA-bd_dom"/>
</dbReference>
<dbReference type="PROSITE" id="PS50110">
    <property type="entry name" value="RESPONSE_REGULATORY"/>
    <property type="match status" value="1"/>
</dbReference>
<keyword evidence="1" id="KW-0597">Phosphoprotein</keyword>
<feature type="domain" description="HTH LytTR-type" evidence="3">
    <location>
        <begin position="128"/>
        <end position="229"/>
    </location>
</feature>
<dbReference type="PROSITE" id="PS50930">
    <property type="entry name" value="HTH_LYTTR"/>
    <property type="match status" value="1"/>
</dbReference>
<dbReference type="GO" id="GO:0003677">
    <property type="term" value="F:DNA binding"/>
    <property type="evidence" value="ECO:0007669"/>
    <property type="project" value="UniProtKB-KW"/>
</dbReference>
<accession>A0AAW8YF77</accession>
<dbReference type="RefSeq" id="WP_008841531.1">
    <property type="nucleotide sequence ID" value="NZ_CP050079.1"/>
</dbReference>
<name>A0AAW8YF77_PEDAC</name>
<keyword evidence="4" id="KW-0238">DNA-binding</keyword>
<dbReference type="SMART" id="SM00850">
    <property type="entry name" value="LytTR"/>
    <property type="match status" value="1"/>
</dbReference>
<reference evidence="4" key="2">
    <citation type="submission" date="2023-10" db="EMBL/GenBank/DDBJ databases">
        <authorList>
            <person name="Khurajog B."/>
        </authorList>
    </citation>
    <scope>NUCLEOTIDE SEQUENCE</scope>
    <source>
        <strain evidence="4">BF9</strain>
    </source>
</reference>
<feature type="modified residue" description="4-aspartylphosphate" evidence="1">
    <location>
        <position position="55"/>
    </location>
</feature>
<dbReference type="GO" id="GO:0000156">
    <property type="term" value="F:phosphorelay response regulator activity"/>
    <property type="evidence" value="ECO:0007669"/>
    <property type="project" value="InterPro"/>
</dbReference>
<sequence>MLNVAICDDEPQMATAVENILANYNPTLFTISTYYNPDKLVKDLARLTFDFFILDIELSHQSGIELAKIIRDHDYNVPIIFLTNYSEYMEDVFQVQTFDYILKPASPANLFPVLDKVIKYLNIDTGHFSFSSNRVVHNLKLSDIIFFEKQRRQVIIHTKSAIFTTNMTTSAILEQIDADFVQVHNSYIINTLYIEEVSGTFVILNYAGNSAEIPVSRKFRSIARDQILERLKSRI</sequence>
<gene>
    <name evidence="4" type="ORF">R0G89_04095</name>
</gene>
<dbReference type="Gene3D" id="2.40.50.1020">
    <property type="entry name" value="LytTr DNA-binding domain"/>
    <property type="match status" value="1"/>
</dbReference>
<evidence type="ECO:0000259" key="2">
    <source>
        <dbReference type="PROSITE" id="PS50110"/>
    </source>
</evidence>
<proteinExistence type="predicted"/>
<dbReference type="InterPro" id="IPR001789">
    <property type="entry name" value="Sig_transdc_resp-reg_receiver"/>
</dbReference>
<evidence type="ECO:0000256" key="1">
    <source>
        <dbReference type="PROSITE-ProRule" id="PRU00169"/>
    </source>
</evidence>
<comment type="caution">
    <text evidence="4">The sequence shown here is derived from an EMBL/GenBank/DDBJ whole genome shotgun (WGS) entry which is preliminary data.</text>
</comment>
<dbReference type="InterPro" id="IPR011006">
    <property type="entry name" value="CheY-like_superfamily"/>
</dbReference>
<dbReference type="PANTHER" id="PTHR37299">
    <property type="entry name" value="TRANSCRIPTIONAL REGULATOR-RELATED"/>
    <property type="match status" value="1"/>
</dbReference>
<dbReference type="Gene3D" id="3.40.50.2300">
    <property type="match status" value="1"/>
</dbReference>
<dbReference type="EMBL" id="JAWJAV010000002">
    <property type="protein sequence ID" value="MDV2620912.1"/>
    <property type="molecule type" value="Genomic_DNA"/>
</dbReference>
<dbReference type="SUPFAM" id="SSF52172">
    <property type="entry name" value="CheY-like"/>
    <property type="match status" value="1"/>
</dbReference>
<organism evidence="4 5">
    <name type="scientific">Pediococcus acidilactici</name>
    <dbReference type="NCBI Taxonomy" id="1254"/>
    <lineage>
        <taxon>Bacteria</taxon>
        <taxon>Bacillati</taxon>
        <taxon>Bacillota</taxon>
        <taxon>Bacilli</taxon>
        <taxon>Lactobacillales</taxon>
        <taxon>Lactobacillaceae</taxon>
        <taxon>Pediococcus</taxon>
        <taxon>Pediococcus acidilactici group</taxon>
    </lineage>
</organism>
<evidence type="ECO:0000313" key="5">
    <source>
        <dbReference type="Proteomes" id="UP001280897"/>
    </source>
</evidence>
<dbReference type="PANTHER" id="PTHR37299:SF1">
    <property type="entry name" value="STAGE 0 SPORULATION PROTEIN A HOMOLOG"/>
    <property type="match status" value="1"/>
</dbReference>
<protein>
    <submittedName>
        <fullName evidence="4">LytTR family DNA-binding domain-containing protein</fullName>
    </submittedName>
</protein>
<dbReference type="SMART" id="SM00448">
    <property type="entry name" value="REC"/>
    <property type="match status" value="1"/>
</dbReference>